<name>A0A9X3WFR0_9BACI</name>
<dbReference type="EMBL" id="JAMQJZ010000001">
    <property type="protein sequence ID" value="MDC3418967.1"/>
    <property type="molecule type" value="Genomic_DNA"/>
</dbReference>
<dbReference type="InterPro" id="IPR038503">
    <property type="entry name" value="SpoIIIAH_sf"/>
</dbReference>
<gene>
    <name evidence="3" type="ORF">NC661_01025</name>
</gene>
<proteinExistence type="predicted"/>
<evidence type="ECO:0000256" key="2">
    <source>
        <dbReference type="SAM" id="Phobius"/>
    </source>
</evidence>
<dbReference type="RefSeq" id="WP_259871310.1">
    <property type="nucleotide sequence ID" value="NZ_JAMQJZ010000001.1"/>
</dbReference>
<dbReference type="Gene3D" id="1.10.287.4300">
    <property type="entry name" value="Stage III sporulation protein AH-like"/>
    <property type="match status" value="1"/>
</dbReference>
<keyword evidence="4" id="KW-1185">Reference proteome</keyword>
<comment type="caution">
    <text evidence="3">The sequence shown here is derived from an EMBL/GenBank/DDBJ whole genome shotgun (WGS) entry which is preliminary data.</text>
</comment>
<accession>A0A9X3WFR0</accession>
<feature type="compositionally biased region" description="Acidic residues" evidence="1">
    <location>
        <begin position="52"/>
        <end position="62"/>
    </location>
</feature>
<reference evidence="3" key="1">
    <citation type="submission" date="2022-06" db="EMBL/GenBank/DDBJ databases">
        <title>Aquibacillus sp. a new bacterium isolated from soil saline samples.</title>
        <authorList>
            <person name="Galisteo C."/>
            <person name="De La Haba R."/>
            <person name="Sanchez-Porro C."/>
            <person name="Ventosa A."/>
        </authorList>
    </citation>
    <scope>NUCLEOTIDE SEQUENCE</scope>
    <source>
        <strain evidence="3">JCM 12387</strain>
    </source>
</reference>
<dbReference type="Proteomes" id="UP001145072">
    <property type="component" value="Unassembled WGS sequence"/>
</dbReference>
<feature type="transmembrane region" description="Helical" evidence="2">
    <location>
        <begin position="7"/>
        <end position="25"/>
    </location>
</feature>
<keyword evidence="2" id="KW-1133">Transmembrane helix</keyword>
<keyword evidence="2" id="KW-0812">Transmembrane</keyword>
<dbReference type="Pfam" id="PF12685">
    <property type="entry name" value="SpoIIIAH"/>
    <property type="match status" value="1"/>
</dbReference>
<organism evidence="3 4">
    <name type="scientific">Aquibacillus koreensis</name>
    <dbReference type="NCBI Taxonomy" id="279446"/>
    <lineage>
        <taxon>Bacteria</taxon>
        <taxon>Bacillati</taxon>
        <taxon>Bacillota</taxon>
        <taxon>Bacilli</taxon>
        <taxon>Bacillales</taxon>
        <taxon>Bacillaceae</taxon>
        <taxon>Aquibacillus</taxon>
    </lineage>
</organism>
<evidence type="ECO:0000256" key="1">
    <source>
        <dbReference type="SAM" id="MobiDB-lite"/>
    </source>
</evidence>
<evidence type="ECO:0000313" key="4">
    <source>
        <dbReference type="Proteomes" id="UP001145072"/>
    </source>
</evidence>
<dbReference type="InterPro" id="IPR024232">
    <property type="entry name" value="SpoIIIAH"/>
</dbReference>
<feature type="region of interest" description="Disordered" evidence="1">
    <location>
        <begin position="42"/>
        <end position="62"/>
    </location>
</feature>
<protein>
    <submittedName>
        <fullName evidence="3">SpoIIIAH-like family protein</fullName>
    </submittedName>
</protein>
<sequence>MLKKQTVWLLTMLSLMIVLSVYYMSSPSGEDLAYLNSNGLEDETATTGAGEESTDLDASGEEVDQTMVGETEEQAMEEGEVTSSTSSDELFATIRMQLTNERSMEMERWEDVVASSSATTDEKEEAYERLQEIKSVSTKEMILEETLKSEKGYTDVLVRSTDQDIVVTVKADELSKTEANNIMQMARDEFGMMEVQVKYQPSSS</sequence>
<dbReference type="AlphaFoldDB" id="A0A9X3WFR0"/>
<keyword evidence="2" id="KW-0472">Membrane</keyword>
<evidence type="ECO:0000313" key="3">
    <source>
        <dbReference type="EMBL" id="MDC3418967.1"/>
    </source>
</evidence>